<dbReference type="NCBIfam" id="NF005454">
    <property type="entry name" value="PRK07048.1"/>
    <property type="match status" value="1"/>
</dbReference>
<name>A0A832MN89_UNCEI</name>
<dbReference type="AlphaFoldDB" id="A0A832MN89"/>
<dbReference type="InterPro" id="IPR036052">
    <property type="entry name" value="TrpB-like_PALP_sf"/>
</dbReference>
<dbReference type="EMBL" id="DSQF01000029">
    <property type="protein sequence ID" value="HGZ44481.1"/>
    <property type="molecule type" value="Genomic_DNA"/>
</dbReference>
<evidence type="ECO:0000256" key="4">
    <source>
        <dbReference type="ARBA" id="ARBA00023239"/>
    </source>
</evidence>
<sequence>MLRDLQRRLDAARERLRGVAHRTPVVTSTTLNERTGTHVFLKCESVQRMGAFKFRGAWNFVAALDPAARARGLVAYSSGNHAQAVALVARLHRLPAVIVMPSTAPASKLAAVRGYGAEVHHHDLAGETREAMAARIAAERGLVLVPPFDHPDIVAGQGTAAFELFEDAGPMDALLVPVGGGGLLSGSALAAWRLLHPCDVTGVEPAGADDAARSFHSGRLERCERPDTIADGARTPSLGALTFRIVRALVDDIVTVTDDEIVAAMRFAWERLKLVIEPTGALGLAALLCGRFEIPWRRVGVIVSGGNVDAADALRWMSAAPPRP</sequence>
<keyword evidence="3" id="KW-0663">Pyridoxal phosphate</keyword>
<evidence type="ECO:0000256" key="1">
    <source>
        <dbReference type="ARBA" id="ARBA00001933"/>
    </source>
</evidence>
<dbReference type="EC" id="4.3.1.16" evidence="6"/>
<dbReference type="PANTHER" id="PTHR43050:SF1">
    <property type="entry name" value="SERINE RACEMASE"/>
    <property type="match status" value="1"/>
</dbReference>
<dbReference type="GO" id="GO:0030170">
    <property type="term" value="F:pyridoxal phosphate binding"/>
    <property type="evidence" value="ECO:0007669"/>
    <property type="project" value="TreeGrafter"/>
</dbReference>
<dbReference type="Gene3D" id="3.40.50.1100">
    <property type="match status" value="2"/>
</dbReference>
<dbReference type="GO" id="GO:0005524">
    <property type="term" value="F:ATP binding"/>
    <property type="evidence" value="ECO:0007669"/>
    <property type="project" value="TreeGrafter"/>
</dbReference>
<gene>
    <name evidence="6" type="ORF">ENR23_13915</name>
</gene>
<evidence type="ECO:0000256" key="3">
    <source>
        <dbReference type="ARBA" id="ARBA00022898"/>
    </source>
</evidence>
<dbReference type="GO" id="GO:0000287">
    <property type="term" value="F:magnesium ion binding"/>
    <property type="evidence" value="ECO:0007669"/>
    <property type="project" value="TreeGrafter"/>
</dbReference>
<evidence type="ECO:0000259" key="5">
    <source>
        <dbReference type="Pfam" id="PF00291"/>
    </source>
</evidence>
<comment type="caution">
    <text evidence="6">The sequence shown here is derived from an EMBL/GenBank/DDBJ whole genome shotgun (WGS) entry which is preliminary data.</text>
</comment>
<comment type="similarity">
    <text evidence="2">Belongs to the serine/threonine dehydratase family.</text>
</comment>
<feature type="domain" description="Tryptophan synthase beta chain-like PALP" evidence="5">
    <location>
        <begin position="21"/>
        <end position="305"/>
    </location>
</feature>
<dbReference type="FunFam" id="3.40.50.1100:FF:000007">
    <property type="entry name" value="L-threonine dehydratase catabolic TdcB"/>
    <property type="match status" value="1"/>
</dbReference>
<dbReference type="GO" id="GO:0003941">
    <property type="term" value="F:L-serine ammonia-lyase activity"/>
    <property type="evidence" value="ECO:0007669"/>
    <property type="project" value="TreeGrafter"/>
</dbReference>
<accession>A0A832MN89</accession>
<dbReference type="FunFam" id="3.40.50.1100:FF:000005">
    <property type="entry name" value="Threonine dehydratase catabolic"/>
    <property type="match status" value="1"/>
</dbReference>
<dbReference type="PANTHER" id="PTHR43050">
    <property type="entry name" value="SERINE / THREONINE RACEMASE FAMILY MEMBER"/>
    <property type="match status" value="1"/>
</dbReference>
<keyword evidence="4 6" id="KW-0456">Lyase</keyword>
<dbReference type="SUPFAM" id="SSF53686">
    <property type="entry name" value="Tryptophan synthase beta subunit-like PLP-dependent enzymes"/>
    <property type="match status" value="1"/>
</dbReference>
<comment type="cofactor">
    <cofactor evidence="1">
        <name>pyridoxal 5'-phosphate</name>
        <dbReference type="ChEBI" id="CHEBI:597326"/>
    </cofactor>
</comment>
<dbReference type="GO" id="GO:0030378">
    <property type="term" value="F:serine racemase activity"/>
    <property type="evidence" value="ECO:0007669"/>
    <property type="project" value="TreeGrafter"/>
</dbReference>
<dbReference type="CDD" id="cd01562">
    <property type="entry name" value="Thr-dehyd"/>
    <property type="match status" value="1"/>
</dbReference>
<reference evidence="6" key="1">
    <citation type="journal article" date="2020" name="mSystems">
        <title>Genome- and Community-Level Interaction Insights into Carbon Utilization and Element Cycling Functions of Hydrothermarchaeota in Hydrothermal Sediment.</title>
        <authorList>
            <person name="Zhou Z."/>
            <person name="Liu Y."/>
            <person name="Xu W."/>
            <person name="Pan J."/>
            <person name="Luo Z.H."/>
            <person name="Li M."/>
        </authorList>
    </citation>
    <scope>NUCLEOTIDE SEQUENCE [LARGE SCALE GENOMIC DNA]</scope>
    <source>
        <strain evidence="6">SpSt-381</strain>
    </source>
</reference>
<dbReference type="GO" id="GO:0018114">
    <property type="term" value="F:threonine racemase activity"/>
    <property type="evidence" value="ECO:0007669"/>
    <property type="project" value="TreeGrafter"/>
</dbReference>
<proteinExistence type="inferred from homology"/>
<dbReference type="Pfam" id="PF00291">
    <property type="entry name" value="PALP"/>
    <property type="match status" value="1"/>
</dbReference>
<protein>
    <submittedName>
        <fullName evidence="6">Threo-3-hydroxy-L-aspartate ammonia-lyase</fullName>
        <ecNumber evidence="6">4.3.1.16</ecNumber>
    </submittedName>
</protein>
<evidence type="ECO:0000313" key="6">
    <source>
        <dbReference type="EMBL" id="HGZ44481.1"/>
    </source>
</evidence>
<dbReference type="InterPro" id="IPR001926">
    <property type="entry name" value="TrpB-like_PALP"/>
</dbReference>
<dbReference type="GO" id="GO:0030848">
    <property type="term" value="F:threo-3-hydroxyaspartate ammonia-lyase activity"/>
    <property type="evidence" value="ECO:0007669"/>
    <property type="project" value="UniProtKB-EC"/>
</dbReference>
<organism evidence="6">
    <name type="scientific">Eiseniibacteriota bacterium</name>
    <dbReference type="NCBI Taxonomy" id="2212470"/>
    <lineage>
        <taxon>Bacteria</taxon>
        <taxon>Candidatus Eiseniibacteriota</taxon>
    </lineage>
</organism>
<dbReference type="GO" id="GO:0070179">
    <property type="term" value="P:D-serine biosynthetic process"/>
    <property type="evidence" value="ECO:0007669"/>
    <property type="project" value="TreeGrafter"/>
</dbReference>
<evidence type="ECO:0000256" key="2">
    <source>
        <dbReference type="ARBA" id="ARBA00010869"/>
    </source>
</evidence>